<evidence type="ECO:0000256" key="1">
    <source>
        <dbReference type="SAM" id="MobiDB-lite"/>
    </source>
</evidence>
<feature type="compositionally biased region" description="Basic and acidic residues" evidence="1">
    <location>
        <begin position="31"/>
        <end position="44"/>
    </location>
</feature>
<gene>
    <name evidence="3" type="primary">LOC114912953</name>
</gene>
<organism evidence="2 3">
    <name type="scientific">Elaeis guineensis var. tenera</name>
    <name type="common">Oil palm</name>
    <dbReference type="NCBI Taxonomy" id="51953"/>
    <lineage>
        <taxon>Eukaryota</taxon>
        <taxon>Viridiplantae</taxon>
        <taxon>Streptophyta</taxon>
        <taxon>Embryophyta</taxon>
        <taxon>Tracheophyta</taxon>
        <taxon>Spermatophyta</taxon>
        <taxon>Magnoliopsida</taxon>
        <taxon>Liliopsida</taxon>
        <taxon>Arecaceae</taxon>
        <taxon>Arecoideae</taxon>
        <taxon>Cocoseae</taxon>
        <taxon>Elaeidinae</taxon>
        <taxon>Elaeis</taxon>
    </lineage>
</organism>
<feature type="region of interest" description="Disordered" evidence="1">
    <location>
        <begin position="175"/>
        <end position="194"/>
    </location>
</feature>
<name>A0A8N4IAU8_ELAGV</name>
<accession>A0A8N4IAU8</accession>
<protein>
    <submittedName>
        <fullName evidence="3">Uncharacterized protein LOC114912953</fullName>
    </submittedName>
</protein>
<dbReference type="AlphaFoldDB" id="A0A8N4IAU8"/>
<dbReference type="RefSeq" id="XP_029117285.1">
    <property type="nucleotide sequence ID" value="XM_029261452.1"/>
</dbReference>
<evidence type="ECO:0000313" key="3">
    <source>
        <dbReference type="RefSeq" id="XP_029117285.1"/>
    </source>
</evidence>
<feature type="region of interest" description="Disordered" evidence="1">
    <location>
        <begin position="17"/>
        <end position="48"/>
    </location>
</feature>
<sequence>MTKRQKEDWLEDRRLDLSPHGLGYLPLDLSSPKKYEEERDRESSNTESWDSNISIPYFFPLAVNCTTAKPSTPPGNEERLIERQNQTKVGELQETWLQTVATAHRITLPTQMTVSFCSKNHCGHNCPHWLEEEDPEIDWSEIDGFLTEPEEDLFRVVTANMVSVEEDGQEIMTWEDNPSEEPRENLKPVPPTDDEVRQVDLGTEGDPRPIFLSASLSSEEAEQYVQLLKEYLDIFAWSYAEMPGLDPEIAVHRLNIKPDAKPIKQAQRRFHPLLMKKIEK</sequence>
<evidence type="ECO:0000313" key="2">
    <source>
        <dbReference type="Proteomes" id="UP000504607"/>
    </source>
</evidence>
<proteinExistence type="predicted"/>
<dbReference type="OrthoDB" id="1937476at2759"/>
<keyword evidence="2" id="KW-1185">Reference proteome</keyword>
<dbReference type="Proteomes" id="UP000504607">
    <property type="component" value="Unplaced"/>
</dbReference>
<reference evidence="3" key="1">
    <citation type="submission" date="2025-08" db="UniProtKB">
        <authorList>
            <consortium name="RefSeq"/>
        </authorList>
    </citation>
    <scope>IDENTIFICATION</scope>
</reference>